<dbReference type="GO" id="GO:0005789">
    <property type="term" value="C:endoplasmic reticulum membrane"/>
    <property type="evidence" value="ECO:0007669"/>
    <property type="project" value="UniProtKB-SubCell"/>
</dbReference>
<evidence type="ECO:0000256" key="2">
    <source>
        <dbReference type="ARBA" id="ARBA00022692"/>
    </source>
</evidence>
<sequence>MIWYPSSEFLSSPLLKIPLVLSCTAITTLAQSPPNPPAAKKELDQYEGKREALSTPLGVRMAAFMYKATYWASALGETSIILAEHYPCTPLSDAAFAVFAPRAAFWRSPGGVRITGAWLAGCALMCGGAALRLWCYRTLGRFFTWELSVKEDHRLVTRGPYAVVRHPSYVGSAMIGIGVVLCYCSPGGWYRECVGWDTLLGKVFTAAWATWTLSIPAMLFMRVDKEDAVMRREFGAEWEAYAKRTPYRLIPFVY</sequence>
<comment type="similarity">
    <text evidence="5">Belongs to the class VI-like SAM-binding methyltransferase superfamily. Isoprenylcysteine carboxyl methyltransferase family.</text>
</comment>
<keyword evidence="5" id="KW-0256">Endoplasmic reticulum</keyword>
<evidence type="ECO:0000256" key="1">
    <source>
        <dbReference type="ARBA" id="ARBA00004141"/>
    </source>
</evidence>
<dbReference type="EMBL" id="BPQB01000035">
    <property type="protein sequence ID" value="GJE93818.1"/>
    <property type="molecule type" value="Genomic_DNA"/>
</dbReference>
<dbReference type="AlphaFoldDB" id="A0A9P3GF88"/>
<evidence type="ECO:0000256" key="6">
    <source>
        <dbReference type="SAM" id="SignalP"/>
    </source>
</evidence>
<dbReference type="OrthoDB" id="422086at2759"/>
<evidence type="ECO:0000256" key="4">
    <source>
        <dbReference type="ARBA" id="ARBA00023136"/>
    </source>
</evidence>
<evidence type="ECO:0000256" key="5">
    <source>
        <dbReference type="RuleBase" id="RU362022"/>
    </source>
</evidence>
<feature type="chain" id="PRO_5040485793" description="Protein-S-isoprenylcysteine O-methyltransferase" evidence="6">
    <location>
        <begin position="31"/>
        <end position="254"/>
    </location>
</feature>
<dbReference type="PANTHER" id="PTHR12714:SF9">
    <property type="entry name" value="PROTEIN-S-ISOPRENYLCYSTEINE O-METHYLTRANSFERASE"/>
    <property type="match status" value="1"/>
</dbReference>
<name>A0A9P3GF88_9APHY</name>
<feature type="transmembrane region" description="Helical" evidence="5">
    <location>
        <begin position="116"/>
        <end position="135"/>
    </location>
</feature>
<dbReference type="Gene3D" id="1.20.120.1630">
    <property type="match status" value="1"/>
</dbReference>
<dbReference type="PANTHER" id="PTHR12714">
    <property type="entry name" value="PROTEIN-S ISOPRENYLCYSTEINE O-METHYLTRANSFERASE"/>
    <property type="match status" value="1"/>
</dbReference>
<evidence type="ECO:0000256" key="3">
    <source>
        <dbReference type="ARBA" id="ARBA00022989"/>
    </source>
</evidence>
<evidence type="ECO:0000313" key="8">
    <source>
        <dbReference type="Proteomes" id="UP000703269"/>
    </source>
</evidence>
<feature type="transmembrane region" description="Helical" evidence="5">
    <location>
        <begin position="168"/>
        <end position="191"/>
    </location>
</feature>
<keyword evidence="5" id="KW-0489">Methyltransferase</keyword>
<protein>
    <recommendedName>
        <fullName evidence="5">Protein-S-isoprenylcysteine O-methyltransferase</fullName>
        <ecNumber evidence="5">2.1.1.100</ecNumber>
    </recommendedName>
</protein>
<dbReference type="GO" id="GO:0004671">
    <property type="term" value="F:protein C-terminal S-isoprenylcysteine carboxyl O-methyltransferase activity"/>
    <property type="evidence" value="ECO:0007669"/>
    <property type="project" value="UniProtKB-EC"/>
</dbReference>
<keyword evidence="8" id="KW-1185">Reference proteome</keyword>
<reference evidence="7 8" key="1">
    <citation type="submission" date="2021-08" db="EMBL/GenBank/DDBJ databases">
        <title>Draft Genome Sequence of Phanerochaete sordida strain YK-624.</title>
        <authorList>
            <person name="Mori T."/>
            <person name="Dohra H."/>
            <person name="Suzuki T."/>
            <person name="Kawagishi H."/>
            <person name="Hirai H."/>
        </authorList>
    </citation>
    <scope>NUCLEOTIDE SEQUENCE [LARGE SCALE GENOMIC DNA]</scope>
    <source>
        <strain evidence="7 8">YK-624</strain>
    </source>
</reference>
<dbReference type="Pfam" id="PF04140">
    <property type="entry name" value="ICMT"/>
    <property type="match status" value="1"/>
</dbReference>
<proteinExistence type="inferred from homology"/>
<keyword evidence="4 5" id="KW-0472">Membrane</keyword>
<comment type="caution">
    <text evidence="5">Lacks conserved residue(s) required for the propagation of feature annotation.</text>
</comment>
<keyword evidence="5" id="KW-0949">S-adenosyl-L-methionine</keyword>
<feature type="transmembrane region" description="Helical" evidence="5">
    <location>
        <begin position="203"/>
        <end position="223"/>
    </location>
</feature>
<dbReference type="Proteomes" id="UP000703269">
    <property type="component" value="Unassembled WGS sequence"/>
</dbReference>
<gene>
    <name evidence="7" type="ORF">PsYK624_099810</name>
</gene>
<organism evidence="7 8">
    <name type="scientific">Phanerochaete sordida</name>
    <dbReference type="NCBI Taxonomy" id="48140"/>
    <lineage>
        <taxon>Eukaryota</taxon>
        <taxon>Fungi</taxon>
        <taxon>Dikarya</taxon>
        <taxon>Basidiomycota</taxon>
        <taxon>Agaricomycotina</taxon>
        <taxon>Agaricomycetes</taxon>
        <taxon>Polyporales</taxon>
        <taxon>Phanerochaetaceae</taxon>
        <taxon>Phanerochaete</taxon>
    </lineage>
</organism>
<accession>A0A9P3GF88</accession>
<keyword evidence="2 5" id="KW-0812">Transmembrane</keyword>
<comment type="caution">
    <text evidence="7">The sequence shown here is derived from an EMBL/GenBank/DDBJ whole genome shotgun (WGS) entry which is preliminary data.</text>
</comment>
<keyword evidence="6" id="KW-0732">Signal</keyword>
<dbReference type="InterPro" id="IPR007269">
    <property type="entry name" value="ICMT_MeTrfase"/>
</dbReference>
<dbReference type="EC" id="2.1.1.100" evidence="5"/>
<keyword evidence="5" id="KW-0808">Transferase</keyword>
<evidence type="ECO:0000313" key="7">
    <source>
        <dbReference type="EMBL" id="GJE93818.1"/>
    </source>
</evidence>
<dbReference type="GO" id="GO:0032259">
    <property type="term" value="P:methylation"/>
    <property type="evidence" value="ECO:0007669"/>
    <property type="project" value="UniProtKB-KW"/>
</dbReference>
<keyword evidence="3 5" id="KW-1133">Transmembrane helix</keyword>
<feature type="signal peptide" evidence="6">
    <location>
        <begin position="1"/>
        <end position="30"/>
    </location>
</feature>
<comment type="subcellular location">
    <subcellularLocation>
        <location evidence="5">Endoplasmic reticulum membrane</location>
        <topology evidence="5">Multi-pass membrane protein</topology>
    </subcellularLocation>
    <subcellularLocation>
        <location evidence="1">Membrane</location>
        <topology evidence="1">Multi-pass membrane protein</topology>
    </subcellularLocation>
</comment>
<comment type="catalytic activity">
    <reaction evidence="5">
        <text>[protein]-C-terminal S-[(2E,6E)-farnesyl]-L-cysteine + S-adenosyl-L-methionine = [protein]-C-terminal S-[(2E,6E)-farnesyl]-L-cysteine methyl ester + S-adenosyl-L-homocysteine</text>
        <dbReference type="Rhea" id="RHEA:21672"/>
        <dbReference type="Rhea" id="RHEA-COMP:12125"/>
        <dbReference type="Rhea" id="RHEA-COMP:12126"/>
        <dbReference type="ChEBI" id="CHEBI:57856"/>
        <dbReference type="ChEBI" id="CHEBI:59789"/>
        <dbReference type="ChEBI" id="CHEBI:90510"/>
        <dbReference type="ChEBI" id="CHEBI:90511"/>
        <dbReference type="EC" id="2.1.1.100"/>
    </reaction>
</comment>